<keyword evidence="6" id="KW-0472">Membrane</keyword>
<evidence type="ECO:0000256" key="3">
    <source>
        <dbReference type="ARBA" id="ARBA00023054"/>
    </source>
</evidence>
<evidence type="ECO:0000313" key="7">
    <source>
        <dbReference type="EMBL" id="MBD3868924.1"/>
    </source>
</evidence>
<proteinExistence type="inferred from homology"/>
<evidence type="ECO:0000256" key="5">
    <source>
        <dbReference type="SAM" id="Coils"/>
    </source>
</evidence>
<dbReference type="PANTHER" id="PTHR30563:SF0">
    <property type="entry name" value="DNA RECOMBINATION PROTEIN RMUC"/>
    <property type="match status" value="1"/>
</dbReference>
<keyword evidence="4" id="KW-0233">DNA recombination</keyword>
<dbReference type="EMBL" id="JACXWD010000049">
    <property type="protein sequence ID" value="MBD3868924.1"/>
    <property type="molecule type" value="Genomic_DNA"/>
</dbReference>
<dbReference type="Proteomes" id="UP000648239">
    <property type="component" value="Unassembled WGS sequence"/>
</dbReference>
<keyword evidence="6" id="KW-1133">Transmembrane helix</keyword>
<gene>
    <name evidence="7" type="ORF">IFK94_12420</name>
</gene>
<feature type="transmembrane region" description="Helical" evidence="6">
    <location>
        <begin position="9"/>
        <end position="31"/>
    </location>
</feature>
<comment type="similarity">
    <text evidence="2">Belongs to the RmuC family.</text>
</comment>
<dbReference type="Pfam" id="PF02646">
    <property type="entry name" value="RmuC"/>
    <property type="match status" value="1"/>
</dbReference>
<name>A0A8J7CF25_9BACT</name>
<evidence type="ECO:0000313" key="8">
    <source>
        <dbReference type="Proteomes" id="UP000648239"/>
    </source>
</evidence>
<dbReference type="AlphaFoldDB" id="A0A8J7CF25"/>
<accession>A0A8J7CF25</accession>
<dbReference type="InterPro" id="IPR003798">
    <property type="entry name" value="DNA_recombination_RmuC"/>
</dbReference>
<dbReference type="GO" id="GO:0006310">
    <property type="term" value="P:DNA recombination"/>
    <property type="evidence" value="ECO:0007669"/>
    <property type="project" value="UniProtKB-KW"/>
</dbReference>
<comment type="caution">
    <text evidence="7">The sequence shown here is derived from an EMBL/GenBank/DDBJ whole genome shotgun (WGS) entry which is preliminary data.</text>
</comment>
<protein>
    <submittedName>
        <fullName evidence="7">DNA recombination protein RmuC</fullName>
    </submittedName>
</protein>
<dbReference type="PANTHER" id="PTHR30563">
    <property type="entry name" value="DNA RECOMBINATION PROTEIN RMUC"/>
    <property type="match status" value="1"/>
</dbReference>
<evidence type="ECO:0000256" key="6">
    <source>
        <dbReference type="SAM" id="Phobius"/>
    </source>
</evidence>
<keyword evidence="6" id="KW-0812">Transmembrane</keyword>
<evidence type="ECO:0000256" key="1">
    <source>
        <dbReference type="ARBA" id="ARBA00003416"/>
    </source>
</evidence>
<feature type="coiled-coil region" evidence="5">
    <location>
        <begin position="39"/>
        <end position="66"/>
    </location>
</feature>
<organism evidence="7 8">
    <name type="scientific">Candidatus Polarisedimenticola svalbardensis</name>
    <dbReference type="NCBI Taxonomy" id="2886004"/>
    <lineage>
        <taxon>Bacteria</taxon>
        <taxon>Pseudomonadati</taxon>
        <taxon>Acidobacteriota</taxon>
        <taxon>Candidatus Polarisedimenticolia</taxon>
        <taxon>Candidatus Polarisedimenticolales</taxon>
        <taxon>Candidatus Polarisedimenticolaceae</taxon>
        <taxon>Candidatus Polarisedimenticola</taxon>
    </lineage>
</organism>
<evidence type="ECO:0000256" key="2">
    <source>
        <dbReference type="ARBA" id="ARBA00009840"/>
    </source>
</evidence>
<sequence>MPSQVDSSFWLLIGLACTGAVVGFALGWFIATARKAAAIASLEANLQNERNAAQEKLRLLEEAESRFRDAFKALSADSLKENQASFLGLLRPMMENLQKEAVTDMTARTRAVDDLIAPMSDSLKKVEQKLGDVEKARTEGYAALRQQIETMAGTEKDLRDETRKLVQALRSPVARGRWGEIQLKRVVEMAGMQEHCDFTEQDSAGTESGRLRPDMIVRLPGGKSVVVDAKAPLGAYLEAMEAEGDDRKAKLLDHTRQVRERIQGLASKTYWAQFDPSPEFVIMFLPGEMLFSAALQNDPGLIEYGVDRYVIPASPTTLIALLRAVHYGWQQEKVAENAMQVRDLGRELHERIRKMAEHFDDLRKNLERTVGSYNRTKATMESRVLVSARKLKDLGAGSGDEIESSSQVEQLPR</sequence>
<keyword evidence="3 5" id="KW-0175">Coiled coil</keyword>
<evidence type="ECO:0000256" key="4">
    <source>
        <dbReference type="ARBA" id="ARBA00023172"/>
    </source>
</evidence>
<comment type="function">
    <text evidence="1">Involved in DNA recombination.</text>
</comment>
<reference evidence="7 8" key="1">
    <citation type="submission" date="2020-08" db="EMBL/GenBank/DDBJ databases">
        <title>Acidobacteriota in marine sediments use diverse sulfur dissimilation pathways.</title>
        <authorList>
            <person name="Wasmund K."/>
        </authorList>
    </citation>
    <scope>NUCLEOTIDE SEQUENCE [LARGE SCALE GENOMIC DNA]</scope>
    <source>
        <strain evidence="7">MAG AM4</strain>
    </source>
</reference>